<sequence length="268" mass="31348">MEGDNYYVHNQETGKLNVYTTKAFYDGLADDQKKIFSRFCLWSRVQGCWISKGKAEGCYYLREQIKALGFVNKGEVGERITFDEQVARTQERAEYRAERAEHRADKAEQKSDQLYNTAQKMASVIPFGQPILVGHHSEQRDRNYRNRIHNTFGKAFEELDKGKHYREKAATAKETAEGKKYSNPEYLTNRIKECQKHLRILDRRLNGKLYPNSPEQEISEQARQFYNNRIAEENEKLEFFKGKMKAINPAWCEPSVSTRKIKGKKNTL</sequence>
<evidence type="ECO:0000313" key="2">
    <source>
        <dbReference type="EMBL" id="TDX00519.1"/>
    </source>
</evidence>
<accession>A0A4R8DRC1</accession>
<evidence type="ECO:0000256" key="1">
    <source>
        <dbReference type="SAM" id="Coils"/>
    </source>
</evidence>
<reference evidence="2 3" key="1">
    <citation type="submission" date="2019-03" db="EMBL/GenBank/DDBJ databases">
        <title>Genomic Encyclopedia of Type Strains, Phase IV (KMG-IV): sequencing the most valuable type-strain genomes for metagenomic binning, comparative biology and taxonomic classification.</title>
        <authorList>
            <person name="Goeker M."/>
        </authorList>
    </citation>
    <scope>NUCLEOTIDE SEQUENCE [LARGE SCALE GENOMIC DNA]</scope>
    <source>
        <strain evidence="2 3">DSM 100059</strain>
    </source>
</reference>
<name>A0A4R8DRC1_9BACT</name>
<dbReference type="Proteomes" id="UP000294498">
    <property type="component" value="Unassembled WGS sequence"/>
</dbReference>
<evidence type="ECO:0000313" key="3">
    <source>
        <dbReference type="Proteomes" id="UP000294498"/>
    </source>
</evidence>
<keyword evidence="1" id="KW-0175">Coiled coil</keyword>
<dbReference type="EMBL" id="SODV01000001">
    <property type="protein sequence ID" value="TDX00519.1"/>
    <property type="molecule type" value="Genomic_DNA"/>
</dbReference>
<dbReference type="AlphaFoldDB" id="A0A4R8DRC1"/>
<keyword evidence="3" id="KW-1185">Reference proteome</keyword>
<comment type="caution">
    <text evidence="2">The sequence shown here is derived from an EMBL/GenBank/DDBJ whole genome shotgun (WGS) entry which is preliminary data.</text>
</comment>
<dbReference type="Pfam" id="PF12083">
    <property type="entry name" value="DUF3560"/>
    <property type="match status" value="1"/>
</dbReference>
<gene>
    <name evidence="2" type="ORF">EDB95_1544</name>
</gene>
<dbReference type="RefSeq" id="WP_133992263.1">
    <property type="nucleotide sequence ID" value="NZ_SODV01000001.1"/>
</dbReference>
<dbReference type="OrthoDB" id="9803716at2"/>
<feature type="coiled-coil region" evidence="1">
    <location>
        <begin position="90"/>
        <end position="117"/>
    </location>
</feature>
<proteinExistence type="predicted"/>
<protein>
    <submittedName>
        <fullName evidence="2">Uncharacterized protein DUF3560</fullName>
    </submittedName>
</protein>
<dbReference type="InterPro" id="IPR021944">
    <property type="entry name" value="DUF3560"/>
</dbReference>
<organism evidence="2 3">
    <name type="scientific">Dinghuibacter silviterrae</name>
    <dbReference type="NCBI Taxonomy" id="1539049"/>
    <lineage>
        <taxon>Bacteria</taxon>
        <taxon>Pseudomonadati</taxon>
        <taxon>Bacteroidota</taxon>
        <taxon>Chitinophagia</taxon>
        <taxon>Chitinophagales</taxon>
        <taxon>Chitinophagaceae</taxon>
        <taxon>Dinghuibacter</taxon>
    </lineage>
</organism>